<dbReference type="PANTHER" id="PTHR43581">
    <property type="entry name" value="ATP/GTP PHOSPHATASE"/>
    <property type="match status" value="1"/>
</dbReference>
<dbReference type="Gene3D" id="3.40.50.300">
    <property type="entry name" value="P-loop containing nucleotide triphosphate hydrolases"/>
    <property type="match status" value="1"/>
</dbReference>
<dbReference type="InterPro" id="IPR003959">
    <property type="entry name" value="ATPase_AAA_core"/>
</dbReference>
<dbReference type="EMBL" id="VVYV01000026">
    <property type="protein sequence ID" value="KAA5416520.1"/>
    <property type="molecule type" value="Genomic_DNA"/>
</dbReference>
<dbReference type="Pfam" id="PF13476">
    <property type="entry name" value="AAA_23"/>
    <property type="match status" value="1"/>
</dbReference>
<evidence type="ECO:0000259" key="1">
    <source>
        <dbReference type="Pfam" id="PF13304"/>
    </source>
</evidence>
<protein>
    <submittedName>
        <fullName evidence="3">AAA family ATPase</fullName>
    </submittedName>
</protein>
<dbReference type="InterPro" id="IPR027417">
    <property type="entry name" value="P-loop_NTPase"/>
</dbReference>
<dbReference type="PANTHER" id="PTHR43581:SF4">
    <property type="entry name" value="ATP_GTP PHOSPHATASE"/>
    <property type="match status" value="1"/>
</dbReference>
<dbReference type="SUPFAM" id="SSF52540">
    <property type="entry name" value="P-loop containing nucleoside triphosphate hydrolases"/>
    <property type="match status" value="1"/>
</dbReference>
<dbReference type="InterPro" id="IPR051396">
    <property type="entry name" value="Bact_Antivir_Def_Nuclease"/>
</dbReference>
<comment type="caution">
    <text evidence="3">The sequence shown here is derived from an EMBL/GenBank/DDBJ whole genome shotgun (WGS) entry which is preliminary data.</text>
</comment>
<accession>A0A642PUE0</accession>
<gene>
    <name evidence="3" type="ORF">F2Y81_15285</name>
</gene>
<dbReference type="GO" id="GO:0006302">
    <property type="term" value="P:double-strand break repair"/>
    <property type="evidence" value="ECO:0007669"/>
    <property type="project" value="InterPro"/>
</dbReference>
<name>A0A642PUE0_9BACE</name>
<feature type="domain" description="ATPase AAA-type core" evidence="1">
    <location>
        <begin position="197"/>
        <end position="266"/>
    </location>
</feature>
<dbReference type="RefSeq" id="WP_149920038.1">
    <property type="nucleotide sequence ID" value="NZ_VVYV01000026.1"/>
</dbReference>
<dbReference type="GO" id="GO:0016887">
    <property type="term" value="F:ATP hydrolysis activity"/>
    <property type="evidence" value="ECO:0007669"/>
    <property type="project" value="InterPro"/>
</dbReference>
<evidence type="ECO:0000313" key="4">
    <source>
        <dbReference type="Proteomes" id="UP000448877"/>
    </source>
</evidence>
<feature type="domain" description="Rad50/SbcC-type AAA" evidence="2">
    <location>
        <begin position="4"/>
        <end position="78"/>
    </location>
</feature>
<dbReference type="InterPro" id="IPR038729">
    <property type="entry name" value="Rad50/SbcC_AAA"/>
</dbReference>
<dbReference type="Pfam" id="PF13304">
    <property type="entry name" value="AAA_21"/>
    <property type="match status" value="1"/>
</dbReference>
<evidence type="ECO:0000259" key="2">
    <source>
        <dbReference type="Pfam" id="PF13476"/>
    </source>
</evidence>
<proteinExistence type="predicted"/>
<evidence type="ECO:0000313" key="3">
    <source>
        <dbReference type="EMBL" id="KAA5416520.1"/>
    </source>
</evidence>
<dbReference type="AlphaFoldDB" id="A0A642PUE0"/>
<reference evidence="3 4" key="1">
    <citation type="journal article" date="2019" name="Nat. Med.">
        <title>A library of human gut bacterial isolates paired with longitudinal multiomics data enables mechanistic microbiome research.</title>
        <authorList>
            <person name="Poyet M."/>
            <person name="Groussin M."/>
            <person name="Gibbons S.M."/>
            <person name="Avila-Pacheco J."/>
            <person name="Jiang X."/>
            <person name="Kearney S.M."/>
            <person name="Perrotta A.R."/>
            <person name="Berdy B."/>
            <person name="Zhao S."/>
            <person name="Lieberman T.D."/>
            <person name="Swanson P.K."/>
            <person name="Smith M."/>
            <person name="Roesemann S."/>
            <person name="Alexander J.E."/>
            <person name="Rich S.A."/>
            <person name="Livny J."/>
            <person name="Vlamakis H."/>
            <person name="Clish C."/>
            <person name="Bullock K."/>
            <person name="Deik A."/>
            <person name="Scott J."/>
            <person name="Pierce K.A."/>
            <person name="Xavier R.J."/>
            <person name="Alm E.J."/>
        </authorList>
    </citation>
    <scope>NUCLEOTIDE SEQUENCE [LARGE SCALE GENOMIC DNA]</scope>
    <source>
        <strain evidence="3 4">BIOML-A6</strain>
    </source>
</reference>
<dbReference type="Proteomes" id="UP000448877">
    <property type="component" value="Unassembled WGS sequence"/>
</dbReference>
<dbReference type="GO" id="GO:0005524">
    <property type="term" value="F:ATP binding"/>
    <property type="evidence" value="ECO:0007669"/>
    <property type="project" value="InterPro"/>
</dbReference>
<sequence length="458" mass="51842">MIKKITCCGYRGFAQEQTLELAVPNGKIGSGLTVLIGPNGGGKSTLVECFSKMSMNDTSFTEGKRNKLAGDRVRISITYSDGQETVLSSVETGGSETVRENMLENYGIYYLPSRRVFNPYFSKSEWDRNTFLQNPEDPQFRGSLLNNFTYRLFDANKKGKDFNAIFWKILGKKLEWTIDQDDNRNYYVKIKKGDVIYHNSDGLGEGIVSLLFIVDAIFEAKDDELIVIDEPELSLHPQLQGRLLKEILELTKRVQVVISTHSPNMISIESAINGGVVARIYEKDNSSNISCIDDCCRDYFRSCSSNLNNPHTMGSDARSCFFAEDGYIITEGQEDVVLFPKILKELDIEEDIPFFGFGAGGASNIDKIAHIFQCLGFAHIGAIFDGDKKDEYEDFIRKYENIGYKAWIIPADDVRDKPEVKKEAKLGLLDTNRKIKPQYKKELIKIFEDILTYSQPHN</sequence>
<organism evidence="3 4">
    <name type="scientific">Bacteroides cellulosilyticus</name>
    <dbReference type="NCBI Taxonomy" id="246787"/>
    <lineage>
        <taxon>Bacteria</taxon>
        <taxon>Pseudomonadati</taxon>
        <taxon>Bacteroidota</taxon>
        <taxon>Bacteroidia</taxon>
        <taxon>Bacteroidales</taxon>
        <taxon>Bacteroidaceae</taxon>
        <taxon>Bacteroides</taxon>
    </lineage>
</organism>